<protein>
    <submittedName>
        <fullName evidence="2">Uncharacterized protein</fullName>
    </submittedName>
</protein>
<feature type="transmembrane region" description="Helical" evidence="1">
    <location>
        <begin position="209"/>
        <end position="231"/>
    </location>
</feature>
<organism evidence="2">
    <name type="scientific">uncultured Rubrobacteraceae bacterium</name>
    <dbReference type="NCBI Taxonomy" id="349277"/>
    <lineage>
        <taxon>Bacteria</taxon>
        <taxon>Bacillati</taxon>
        <taxon>Actinomycetota</taxon>
        <taxon>Rubrobacteria</taxon>
        <taxon>Rubrobacterales</taxon>
        <taxon>Rubrobacteraceae</taxon>
        <taxon>environmental samples</taxon>
    </lineage>
</organism>
<feature type="transmembrane region" description="Helical" evidence="1">
    <location>
        <begin position="147"/>
        <end position="169"/>
    </location>
</feature>
<feature type="transmembrane region" description="Helical" evidence="1">
    <location>
        <begin position="24"/>
        <end position="45"/>
    </location>
</feature>
<reference evidence="2" key="1">
    <citation type="submission" date="2020-02" db="EMBL/GenBank/DDBJ databases">
        <authorList>
            <person name="Meier V. D."/>
        </authorList>
    </citation>
    <scope>NUCLEOTIDE SEQUENCE</scope>
    <source>
        <strain evidence="2">AVDCRST_MAG82</strain>
    </source>
</reference>
<feature type="transmembrane region" description="Helical" evidence="1">
    <location>
        <begin position="282"/>
        <end position="302"/>
    </location>
</feature>
<feature type="transmembrane region" description="Helical" evidence="1">
    <location>
        <begin position="243"/>
        <end position="262"/>
    </location>
</feature>
<feature type="transmembrane region" description="Helical" evidence="1">
    <location>
        <begin position="117"/>
        <end position="135"/>
    </location>
</feature>
<feature type="transmembrane region" description="Helical" evidence="1">
    <location>
        <begin position="87"/>
        <end position="110"/>
    </location>
</feature>
<feature type="transmembrane region" description="Helical" evidence="1">
    <location>
        <begin position="314"/>
        <end position="335"/>
    </location>
</feature>
<evidence type="ECO:0000256" key="1">
    <source>
        <dbReference type="SAM" id="Phobius"/>
    </source>
</evidence>
<keyword evidence="1" id="KW-1133">Transmembrane helix</keyword>
<proteinExistence type="predicted"/>
<sequence>MKPKDAKPMAAKVQPSYRRLRGRWLLVARVVWLAVTVVSLGLFALSLQPGYALLRTVCEHRPCGPEQLSPEGARTIEQLGLSLDLYAAYNVALVLVFALAFCGLAVVIFWRRSNDFIALYTSLTLVVTGIFLPEWTAELLLPIYPALYPALAFLTSLTFCSLFILFYIFPDGRFVPRWTRWTAVVWVGLQAPNYLLPDSPIAPTNWPPLLSGLLAVGLVCTCLFAQVYRYLRVSGPTARQQSKWVVFGLTATLVVMLLASVPPLFEGALDRPGTLYSLVLDLVSFFAALLVPLTLGIAILRRRLFDVDVLINRVLVYGLLTATLVVLYVGAVVALQTVLRILTGQESQLAVAGSTLVIAALFNPIRHHIQAFIDRRFYRRKYDAARTLREFSGALRDEVELDALAGRLVGVVEETVQPAHVSLWLRPPGRVNRRDSGSNVV</sequence>
<keyword evidence="1" id="KW-0472">Membrane</keyword>
<dbReference type="AlphaFoldDB" id="A0A6J4QJ80"/>
<evidence type="ECO:0000313" key="2">
    <source>
        <dbReference type="EMBL" id="CAA9446628.1"/>
    </source>
</evidence>
<gene>
    <name evidence="2" type="ORF">AVDCRST_MAG82-3392</name>
</gene>
<name>A0A6J4QJ80_9ACTN</name>
<feature type="transmembrane region" description="Helical" evidence="1">
    <location>
        <begin position="181"/>
        <end position="197"/>
    </location>
</feature>
<feature type="transmembrane region" description="Helical" evidence="1">
    <location>
        <begin position="347"/>
        <end position="365"/>
    </location>
</feature>
<keyword evidence="1" id="KW-0812">Transmembrane</keyword>
<accession>A0A6J4QJ80</accession>
<dbReference type="EMBL" id="CADCVA010000411">
    <property type="protein sequence ID" value="CAA9446628.1"/>
    <property type="molecule type" value="Genomic_DNA"/>
</dbReference>